<feature type="region of interest" description="Disordered" evidence="1">
    <location>
        <begin position="22"/>
        <end position="93"/>
    </location>
</feature>
<dbReference type="AlphaFoldDB" id="A0A316ZC62"/>
<dbReference type="InterPro" id="IPR036047">
    <property type="entry name" value="F-box-like_dom_sf"/>
</dbReference>
<accession>A0A316ZC62</accession>
<dbReference type="GeneID" id="37269962"/>
<name>A0A316ZC62_9BASI</name>
<feature type="compositionally biased region" description="Low complexity" evidence="1">
    <location>
        <begin position="78"/>
        <end position="93"/>
    </location>
</feature>
<reference evidence="3 4" key="1">
    <citation type="journal article" date="2018" name="Mol. Biol. Evol.">
        <title>Broad Genomic Sampling Reveals a Smut Pathogenic Ancestry of the Fungal Clade Ustilaginomycotina.</title>
        <authorList>
            <person name="Kijpornyongpan T."/>
            <person name="Mondo S.J."/>
            <person name="Barry K."/>
            <person name="Sandor L."/>
            <person name="Lee J."/>
            <person name="Lipzen A."/>
            <person name="Pangilinan J."/>
            <person name="LaButti K."/>
            <person name="Hainaut M."/>
            <person name="Henrissat B."/>
            <person name="Grigoriev I.V."/>
            <person name="Spatafora J.W."/>
            <person name="Aime M.C."/>
        </authorList>
    </citation>
    <scope>NUCLEOTIDE SEQUENCE [LARGE SCALE GENOMIC DNA]</scope>
    <source>
        <strain evidence="3 4">MCA 4186</strain>
    </source>
</reference>
<feature type="compositionally biased region" description="Low complexity" evidence="1">
    <location>
        <begin position="22"/>
        <end position="64"/>
    </location>
</feature>
<dbReference type="PROSITE" id="PS50181">
    <property type="entry name" value="FBOX"/>
    <property type="match status" value="1"/>
</dbReference>
<dbReference type="SUPFAM" id="SSF81383">
    <property type="entry name" value="F-box domain"/>
    <property type="match status" value="1"/>
</dbReference>
<evidence type="ECO:0000313" key="4">
    <source>
        <dbReference type="Proteomes" id="UP000245946"/>
    </source>
</evidence>
<evidence type="ECO:0000256" key="1">
    <source>
        <dbReference type="SAM" id="MobiDB-lite"/>
    </source>
</evidence>
<sequence length="676" mass="73441">MTDSSPNAEPAAPNPFVAAAASLSGASDAAPSSAAATSSSHHAAATSDASSSAERADSTATAASSRHEAAEMTPPSHSLATPPAGLSAAASTAGAASSLPATTLGAPRTESSGPLARLPPELLLLLVDSLDADSYLALAQTCGHLRRAFRKPIFLKHIVACPSSDKPRPWERRVSDPLWEQLILETKLVKRATSTPLRCSGLEQDSEIAQTMSLSTDGRYIVYQVSCLFAGFHISPRAPAPSRHYTVWLWDIFADSHFELADLAPQACHNGFSLHVEHDLLLVYHRGETTLWHLNDLSAPLFSQTLDYNATSPRVRPVQDSSSCGLADSGRYLVVRVANSNEVSVLQVDALKRQGLPAARVLSWKEVDAFAFSSASSDVLIAADQRVQHWNVDTRQMLHEEDYAHFPAPPGLLAMSQDGKRAVACPWGSGKWGAVQESCAWALREPSWPLTRFPSLDVCRARYAEYDYGRPHVLSSDGRFWAYSVSFYPDVDDEGGQIDDDDFAHHFTILHDLINPAAPPLAVRDWGDYDERDTDEAFRSEMVAKLLFIELAGSQSAIESSRPVELAECSDSQTAEEASWALERVNAQYVEIERASDAAGKDATSPAPPASLLRDQMGWTELFAAELSRDKRWVALSGGELMKIVLVPLTAPHDLYDDAFDRRPYEPSLHDEAGVD</sequence>
<dbReference type="Pfam" id="PF00646">
    <property type="entry name" value="F-box"/>
    <property type="match status" value="1"/>
</dbReference>
<feature type="domain" description="F-box" evidence="2">
    <location>
        <begin position="112"/>
        <end position="158"/>
    </location>
</feature>
<dbReference type="Proteomes" id="UP000245946">
    <property type="component" value="Unassembled WGS sequence"/>
</dbReference>
<dbReference type="InterPro" id="IPR001810">
    <property type="entry name" value="F-box_dom"/>
</dbReference>
<evidence type="ECO:0000313" key="3">
    <source>
        <dbReference type="EMBL" id="PWN97823.1"/>
    </source>
</evidence>
<proteinExistence type="predicted"/>
<gene>
    <name evidence="3" type="ORF">FA09DRAFT_329982</name>
</gene>
<dbReference type="EMBL" id="KZ819293">
    <property type="protein sequence ID" value="PWN97823.1"/>
    <property type="molecule type" value="Genomic_DNA"/>
</dbReference>
<dbReference type="SUPFAM" id="SSF82171">
    <property type="entry name" value="DPP6 N-terminal domain-like"/>
    <property type="match status" value="1"/>
</dbReference>
<dbReference type="RefSeq" id="XP_025598102.1">
    <property type="nucleotide sequence ID" value="XM_025742418.1"/>
</dbReference>
<protein>
    <recommendedName>
        <fullName evidence="2">F-box domain-containing protein</fullName>
    </recommendedName>
</protein>
<evidence type="ECO:0000259" key="2">
    <source>
        <dbReference type="PROSITE" id="PS50181"/>
    </source>
</evidence>
<keyword evidence="4" id="KW-1185">Reference proteome</keyword>
<organism evidence="3 4">
    <name type="scientific">Tilletiopsis washingtonensis</name>
    <dbReference type="NCBI Taxonomy" id="58919"/>
    <lineage>
        <taxon>Eukaryota</taxon>
        <taxon>Fungi</taxon>
        <taxon>Dikarya</taxon>
        <taxon>Basidiomycota</taxon>
        <taxon>Ustilaginomycotina</taxon>
        <taxon>Exobasidiomycetes</taxon>
        <taxon>Entylomatales</taxon>
        <taxon>Entylomatales incertae sedis</taxon>
        <taxon>Tilletiopsis</taxon>
    </lineage>
</organism>